<name>A0A2V2N6I0_9EURY</name>
<dbReference type="GeneID" id="97547237"/>
<dbReference type="OrthoDB" id="64681at2157"/>
<dbReference type="RefSeq" id="WP_109969387.1">
    <property type="nucleotide sequence ID" value="NZ_CP176093.1"/>
</dbReference>
<sequence>MKNSTLQGIPGMLRPFKEYLETWSLPEGAEVVFFGVPGTCTPFVELLCYAARSLPCTFLFAPYLHEDESRKMVYTEGLGFQLGEPCKITNPSVFILMGGLSMPGVPVKIEEAEALLAKYPGVACAGICFMHMFQKSGWLDKISFDLLIDATISVDITVE</sequence>
<dbReference type="Pfam" id="PF09897">
    <property type="entry name" value="DUF2124"/>
    <property type="match status" value="1"/>
</dbReference>
<dbReference type="Proteomes" id="UP000245657">
    <property type="component" value="Unassembled WGS sequence"/>
</dbReference>
<evidence type="ECO:0000313" key="1">
    <source>
        <dbReference type="EMBL" id="PWR70893.1"/>
    </source>
</evidence>
<comment type="caution">
    <text evidence="1">The sequence shown here is derived from an EMBL/GenBank/DDBJ whole genome shotgun (WGS) entry which is preliminary data.</text>
</comment>
<dbReference type="AlphaFoldDB" id="A0A2V2N6I0"/>
<protein>
    <submittedName>
        <fullName evidence="1">DUF2124 domain-containing protein</fullName>
    </submittedName>
</protein>
<dbReference type="Gene3D" id="3.40.50.2300">
    <property type="match status" value="1"/>
</dbReference>
<proteinExistence type="predicted"/>
<accession>A0A2V2N6I0</accession>
<dbReference type="InterPro" id="IPR009183">
    <property type="entry name" value="UCP004962"/>
</dbReference>
<organism evidence="1 2">
    <name type="scientific">Methanospirillum lacunae</name>
    <dbReference type="NCBI Taxonomy" id="668570"/>
    <lineage>
        <taxon>Archaea</taxon>
        <taxon>Methanobacteriati</taxon>
        <taxon>Methanobacteriota</taxon>
        <taxon>Stenosarchaea group</taxon>
        <taxon>Methanomicrobia</taxon>
        <taxon>Methanomicrobiales</taxon>
        <taxon>Methanospirillaceae</taxon>
        <taxon>Methanospirillum</taxon>
    </lineage>
</organism>
<gene>
    <name evidence="1" type="ORF">DK846_12945</name>
</gene>
<dbReference type="EMBL" id="QGMY01000009">
    <property type="protein sequence ID" value="PWR70893.1"/>
    <property type="molecule type" value="Genomic_DNA"/>
</dbReference>
<keyword evidence="2" id="KW-1185">Reference proteome</keyword>
<evidence type="ECO:0000313" key="2">
    <source>
        <dbReference type="Proteomes" id="UP000245657"/>
    </source>
</evidence>
<reference evidence="1 2" key="1">
    <citation type="submission" date="2018-05" db="EMBL/GenBank/DDBJ databases">
        <title>Draft genome of Methanospirillum lacunae Ki8-1.</title>
        <authorList>
            <person name="Dueholm M.S."/>
            <person name="Nielsen P.H."/>
            <person name="Bakmann L.F."/>
            <person name="Otzen D.E."/>
        </authorList>
    </citation>
    <scope>NUCLEOTIDE SEQUENCE [LARGE SCALE GENOMIC DNA]</scope>
    <source>
        <strain evidence="1 2">Ki8-1</strain>
    </source>
</reference>